<dbReference type="PROSITE" id="PS50066">
    <property type="entry name" value="MADS_BOX_2"/>
    <property type="match status" value="1"/>
</dbReference>
<protein>
    <recommendedName>
        <fullName evidence="6">MADS-box domain-containing protein</fullName>
    </recommendedName>
</protein>
<organism evidence="7 8">
    <name type="scientific">Xanthoceras sorbifolium</name>
    <dbReference type="NCBI Taxonomy" id="99658"/>
    <lineage>
        <taxon>Eukaryota</taxon>
        <taxon>Viridiplantae</taxon>
        <taxon>Streptophyta</taxon>
        <taxon>Embryophyta</taxon>
        <taxon>Tracheophyta</taxon>
        <taxon>Spermatophyta</taxon>
        <taxon>Magnoliopsida</taxon>
        <taxon>eudicotyledons</taxon>
        <taxon>Gunneridae</taxon>
        <taxon>Pentapetalae</taxon>
        <taxon>rosids</taxon>
        <taxon>malvids</taxon>
        <taxon>Sapindales</taxon>
        <taxon>Sapindaceae</taxon>
        <taxon>Xanthoceroideae</taxon>
        <taxon>Xanthoceras</taxon>
    </lineage>
</organism>
<dbReference type="PANTHER" id="PTHR11945">
    <property type="entry name" value="MADS BOX PROTEIN"/>
    <property type="match status" value="1"/>
</dbReference>
<proteinExistence type="predicted"/>
<evidence type="ECO:0000256" key="5">
    <source>
        <dbReference type="ARBA" id="ARBA00023242"/>
    </source>
</evidence>
<evidence type="ECO:0000256" key="1">
    <source>
        <dbReference type="ARBA" id="ARBA00004123"/>
    </source>
</evidence>
<dbReference type="Pfam" id="PF00319">
    <property type="entry name" value="SRF-TF"/>
    <property type="match status" value="1"/>
</dbReference>
<evidence type="ECO:0000313" key="8">
    <source>
        <dbReference type="Proteomes" id="UP000827721"/>
    </source>
</evidence>
<keyword evidence="2" id="KW-0805">Transcription regulation</keyword>
<sequence length="186" mass="20636">MVTFSKRRQGLFKKAHELAAKTGSLVAVLAFSPAGKPFVYGSPSFDAVIDKFMNENGCQDVQGSPSFETMINEIGCQQSVHIGDDRGELLTDERGQDGVQIGGGRDEDGGGSDMVSDMFSELEDRMKSCESVEEVMEVERVLEELRDKVVKRLKCVQEDKFVASLYSSDFGVWPSPDQPFWSVDYQ</sequence>
<evidence type="ECO:0000256" key="4">
    <source>
        <dbReference type="ARBA" id="ARBA00023163"/>
    </source>
</evidence>
<dbReference type="EMBL" id="JAFEMO010000006">
    <property type="protein sequence ID" value="KAH7569668.1"/>
    <property type="molecule type" value="Genomic_DNA"/>
</dbReference>
<evidence type="ECO:0000313" key="7">
    <source>
        <dbReference type="EMBL" id="KAH7569668.1"/>
    </source>
</evidence>
<comment type="subcellular location">
    <subcellularLocation>
        <location evidence="1">Nucleus</location>
    </subcellularLocation>
</comment>
<evidence type="ECO:0000256" key="3">
    <source>
        <dbReference type="ARBA" id="ARBA00023125"/>
    </source>
</evidence>
<dbReference type="Proteomes" id="UP000827721">
    <property type="component" value="Unassembled WGS sequence"/>
</dbReference>
<accession>A0ABQ8HZ61</accession>
<dbReference type="SMART" id="SM00432">
    <property type="entry name" value="MADS"/>
    <property type="match status" value="1"/>
</dbReference>
<feature type="domain" description="MADS-box" evidence="6">
    <location>
        <begin position="1"/>
        <end position="44"/>
    </location>
</feature>
<dbReference type="Gene3D" id="3.40.1810.10">
    <property type="entry name" value="Transcription factor, MADS-box"/>
    <property type="match status" value="1"/>
</dbReference>
<keyword evidence="3" id="KW-0238">DNA-binding</keyword>
<comment type="caution">
    <text evidence="7">The sequence shown here is derived from an EMBL/GenBank/DDBJ whole genome shotgun (WGS) entry which is preliminary data.</text>
</comment>
<reference evidence="7 8" key="1">
    <citation type="submission" date="2021-02" db="EMBL/GenBank/DDBJ databases">
        <title>Plant Genome Project.</title>
        <authorList>
            <person name="Zhang R.-G."/>
        </authorList>
    </citation>
    <scope>NUCLEOTIDE SEQUENCE [LARGE SCALE GENOMIC DNA]</scope>
    <source>
        <tissue evidence="7">Leaves</tissue>
    </source>
</reference>
<name>A0ABQ8HZ61_9ROSI</name>
<evidence type="ECO:0000256" key="2">
    <source>
        <dbReference type="ARBA" id="ARBA00023015"/>
    </source>
</evidence>
<gene>
    <name evidence="7" type="ORF">JRO89_XS06G0236600</name>
</gene>
<keyword evidence="5" id="KW-0539">Nucleus</keyword>
<dbReference type="InterPro" id="IPR002100">
    <property type="entry name" value="TF_MADSbox"/>
</dbReference>
<dbReference type="InterPro" id="IPR036879">
    <property type="entry name" value="TF_MADSbox_sf"/>
</dbReference>
<keyword evidence="4" id="KW-0804">Transcription</keyword>
<evidence type="ECO:0000259" key="6">
    <source>
        <dbReference type="PROSITE" id="PS50066"/>
    </source>
</evidence>
<dbReference type="PANTHER" id="PTHR11945:SF782">
    <property type="entry name" value="OS11G0229900 PROTEIN"/>
    <property type="match status" value="1"/>
</dbReference>
<keyword evidence="8" id="KW-1185">Reference proteome</keyword>
<dbReference type="PRINTS" id="PR00404">
    <property type="entry name" value="MADSDOMAIN"/>
</dbReference>
<dbReference type="SUPFAM" id="SSF55455">
    <property type="entry name" value="SRF-like"/>
    <property type="match status" value="1"/>
</dbReference>